<sequence>MRKKISFIHCADLHLDSPFKGLKNIPTELLTDIRNSTFQALENLTEQAIMLQVDFVLLVGDIFDQEEQSMQAHMALRKAFQRLQEHQITVYLSFGNHDYLNSQSFPRNYPDNVYIFDKEAVTSYPFVKNDQVQARIYGFSYENRAVLENKTKEYQKTDDHCFHIATLHGSIGNENIQDHAAYAPFQLTELKQAGFDYWALGHIHKREILTERPPVVYPGNIQGRSTKETGEKGCYLVTLSEHEPELEFLPLSSIIFEKVPVDASGWVDITSVTEQLKELTNSFTTVKTLIQLEFYQVAEDKEIWFINGQLLEVLDYLNQESKHHYMIGYKWAKAPKRSEWQQGGRFLEELATAFQVTNLEQSISPLWQHTEGRKWLSKLVEDDHNEIQREAEYLLDQLLHEKEG</sequence>
<dbReference type="InterPro" id="IPR050535">
    <property type="entry name" value="DNA_Repair-Maintenance_Comp"/>
</dbReference>
<protein>
    <submittedName>
        <fullName evidence="3">DNA repair exonuclease</fullName>
    </submittedName>
</protein>
<dbReference type="SUPFAM" id="SSF56300">
    <property type="entry name" value="Metallo-dependent phosphatases"/>
    <property type="match status" value="1"/>
</dbReference>
<dbReference type="PANTHER" id="PTHR30337">
    <property type="entry name" value="COMPONENT OF ATP-DEPENDENT DSDNA EXONUCLEASE"/>
    <property type="match status" value="1"/>
</dbReference>
<keyword evidence="3" id="KW-0269">Exonuclease</keyword>
<reference evidence="3 4" key="1">
    <citation type="submission" date="2019-11" db="EMBL/GenBank/DDBJ databases">
        <title>Gracilibacillus salitolerans sp. nov., a moderate halophile isolated from a saline soil in northwest China.</title>
        <authorList>
            <person name="Gan L."/>
        </authorList>
    </citation>
    <scope>NUCLEOTIDE SEQUENCE [LARGE SCALE GENOMIC DNA]</scope>
    <source>
        <strain evidence="3 4">SCU50</strain>
    </source>
</reference>
<dbReference type="Proteomes" id="UP000339690">
    <property type="component" value="Chromosome"/>
</dbReference>
<dbReference type="GO" id="GO:0004527">
    <property type="term" value="F:exonuclease activity"/>
    <property type="evidence" value="ECO:0007669"/>
    <property type="project" value="UniProtKB-KW"/>
</dbReference>
<dbReference type="InterPro" id="IPR004843">
    <property type="entry name" value="Calcineurin-like_PHP"/>
</dbReference>
<proteinExistence type="predicted"/>
<dbReference type="Gene3D" id="3.60.21.10">
    <property type="match status" value="1"/>
</dbReference>
<organism evidence="3 4">
    <name type="scientific">Gracilibacillus salitolerans</name>
    <dbReference type="NCBI Taxonomy" id="2663022"/>
    <lineage>
        <taxon>Bacteria</taxon>
        <taxon>Bacillati</taxon>
        <taxon>Bacillota</taxon>
        <taxon>Bacilli</taxon>
        <taxon>Bacillales</taxon>
        <taxon>Bacillaceae</taxon>
        <taxon>Gracilibacillus</taxon>
    </lineage>
</organism>
<dbReference type="RefSeq" id="WP_153792011.1">
    <property type="nucleotide sequence ID" value="NZ_CP045915.1"/>
</dbReference>
<evidence type="ECO:0000256" key="1">
    <source>
        <dbReference type="ARBA" id="ARBA00022801"/>
    </source>
</evidence>
<name>A0A5Q2TNW3_9BACI</name>
<gene>
    <name evidence="3" type="ORF">GI584_17450</name>
</gene>
<dbReference type="EMBL" id="CP045915">
    <property type="protein sequence ID" value="QGH35723.1"/>
    <property type="molecule type" value="Genomic_DNA"/>
</dbReference>
<dbReference type="CDD" id="cd00840">
    <property type="entry name" value="MPP_Mre11_N"/>
    <property type="match status" value="1"/>
</dbReference>
<evidence type="ECO:0000313" key="3">
    <source>
        <dbReference type="EMBL" id="QGH35723.1"/>
    </source>
</evidence>
<keyword evidence="1" id="KW-0378">Hydrolase</keyword>
<dbReference type="InterPro" id="IPR029052">
    <property type="entry name" value="Metallo-depent_PP-like"/>
</dbReference>
<dbReference type="AlphaFoldDB" id="A0A5Q2TNW3"/>
<dbReference type="InterPro" id="IPR041796">
    <property type="entry name" value="Mre11_N"/>
</dbReference>
<dbReference type="KEGG" id="grc:GI584_17450"/>
<feature type="domain" description="Calcineurin-like phosphoesterase" evidence="2">
    <location>
        <begin position="6"/>
        <end position="205"/>
    </location>
</feature>
<dbReference type="Pfam" id="PF00149">
    <property type="entry name" value="Metallophos"/>
    <property type="match status" value="1"/>
</dbReference>
<dbReference type="InterPro" id="IPR014576">
    <property type="entry name" value="Pesterase_YhaO"/>
</dbReference>
<evidence type="ECO:0000259" key="2">
    <source>
        <dbReference type="Pfam" id="PF00149"/>
    </source>
</evidence>
<keyword evidence="4" id="KW-1185">Reference proteome</keyword>
<keyword evidence="3" id="KW-0540">Nuclease</keyword>
<accession>A0A5Q2TNW3</accession>
<evidence type="ECO:0000313" key="4">
    <source>
        <dbReference type="Proteomes" id="UP000339690"/>
    </source>
</evidence>
<dbReference type="PANTHER" id="PTHR30337:SF7">
    <property type="entry name" value="PHOSPHOESTERASE"/>
    <property type="match status" value="1"/>
</dbReference>
<dbReference type="PIRSF" id="PIRSF033091">
    <property type="entry name" value="Pesterase_YhaO"/>
    <property type="match status" value="1"/>
</dbReference>